<sequence>MASLVTSARQKVNFSLTTNPITIENIVIERNLRPRRKLELKEEIPDPVNRKELELCKAEARLN</sequence>
<reference evidence="1" key="1">
    <citation type="journal article" date="2014" name="Front. Microbiol.">
        <title>High frequency of phylogenetically diverse reductive dehalogenase-homologous genes in deep subseafloor sedimentary metagenomes.</title>
        <authorList>
            <person name="Kawai M."/>
            <person name="Futagami T."/>
            <person name="Toyoda A."/>
            <person name="Takaki Y."/>
            <person name="Nishi S."/>
            <person name="Hori S."/>
            <person name="Arai W."/>
            <person name="Tsubouchi T."/>
            <person name="Morono Y."/>
            <person name="Uchiyama I."/>
            <person name="Ito T."/>
            <person name="Fujiyama A."/>
            <person name="Inagaki F."/>
            <person name="Takami H."/>
        </authorList>
    </citation>
    <scope>NUCLEOTIDE SEQUENCE</scope>
    <source>
        <strain evidence="1">Expedition CK06-06</strain>
    </source>
</reference>
<dbReference type="AlphaFoldDB" id="X1CHY4"/>
<accession>X1CHY4</accession>
<protein>
    <submittedName>
        <fullName evidence="1">Uncharacterized protein</fullName>
    </submittedName>
</protein>
<feature type="non-terminal residue" evidence="1">
    <location>
        <position position="63"/>
    </location>
</feature>
<proteinExistence type="predicted"/>
<dbReference type="EMBL" id="BART01028741">
    <property type="protein sequence ID" value="GAG92702.1"/>
    <property type="molecule type" value="Genomic_DNA"/>
</dbReference>
<name>X1CHY4_9ZZZZ</name>
<gene>
    <name evidence="1" type="ORF">S01H4_50591</name>
</gene>
<comment type="caution">
    <text evidence="1">The sequence shown here is derived from an EMBL/GenBank/DDBJ whole genome shotgun (WGS) entry which is preliminary data.</text>
</comment>
<evidence type="ECO:0000313" key="1">
    <source>
        <dbReference type="EMBL" id="GAG92702.1"/>
    </source>
</evidence>
<organism evidence="1">
    <name type="scientific">marine sediment metagenome</name>
    <dbReference type="NCBI Taxonomy" id="412755"/>
    <lineage>
        <taxon>unclassified sequences</taxon>
        <taxon>metagenomes</taxon>
        <taxon>ecological metagenomes</taxon>
    </lineage>
</organism>